<accession>A0A7C9M8P9</accession>
<sequence length="211" mass="23704">MDVLTELLNRTPLNATQVVMFIDGVPGLITKLDRAIGLAEGGCTSAELIRQLNEPQPLDAFRTPEDLCAHLEACDTAYSSWDYKGVCPMPDDSAVREALERVHWLYNHTRRQAVWNEAYQVGHSDGRGRIAREYANIARWLHPIGPLPYQLVTYGTAQLEQLAATWEASASRREQRADNAAPDREERWRTGADVFRLCAQELRQCAASGTH</sequence>
<dbReference type="EMBL" id="WQLB01000034">
    <property type="protein sequence ID" value="MVN88785.1"/>
    <property type="molecule type" value="Genomic_DNA"/>
</dbReference>
<proteinExistence type="predicted"/>
<dbReference type="RefSeq" id="WP_157460911.1">
    <property type="nucleotide sequence ID" value="NZ_WQLB01000034.1"/>
</dbReference>
<evidence type="ECO:0000313" key="1">
    <source>
        <dbReference type="EMBL" id="MVN88785.1"/>
    </source>
</evidence>
<name>A0A7C9M8P9_9DEIO</name>
<dbReference type="AlphaFoldDB" id="A0A7C9M8P9"/>
<reference evidence="1 2" key="1">
    <citation type="submission" date="2019-12" db="EMBL/GenBank/DDBJ databases">
        <title>Deinococcus sp. HMF7620 Genome sequencing and assembly.</title>
        <authorList>
            <person name="Kang H."/>
            <person name="Kim H."/>
            <person name="Joh K."/>
        </authorList>
    </citation>
    <scope>NUCLEOTIDE SEQUENCE [LARGE SCALE GENOMIC DNA]</scope>
    <source>
        <strain evidence="1 2">HMF7620</strain>
    </source>
</reference>
<dbReference type="Proteomes" id="UP000483286">
    <property type="component" value="Unassembled WGS sequence"/>
</dbReference>
<comment type="caution">
    <text evidence="1">The sequence shown here is derived from an EMBL/GenBank/DDBJ whole genome shotgun (WGS) entry which is preliminary data.</text>
</comment>
<protein>
    <submittedName>
        <fullName evidence="1">Uncharacterized protein</fullName>
    </submittedName>
</protein>
<gene>
    <name evidence="1" type="ORF">GO986_18765</name>
</gene>
<keyword evidence="2" id="KW-1185">Reference proteome</keyword>
<organism evidence="1 2">
    <name type="scientific">Deinococcus arboris</name>
    <dbReference type="NCBI Taxonomy" id="2682977"/>
    <lineage>
        <taxon>Bacteria</taxon>
        <taxon>Thermotogati</taxon>
        <taxon>Deinococcota</taxon>
        <taxon>Deinococci</taxon>
        <taxon>Deinococcales</taxon>
        <taxon>Deinococcaceae</taxon>
        <taxon>Deinococcus</taxon>
    </lineage>
</organism>
<evidence type="ECO:0000313" key="2">
    <source>
        <dbReference type="Proteomes" id="UP000483286"/>
    </source>
</evidence>